<gene>
    <name evidence="3" type="ORF">PISMIDRAFT_12103</name>
</gene>
<keyword evidence="1" id="KW-0968">Cytoplasmic vesicle</keyword>
<dbReference type="HOGENOM" id="CLU_1138396_0_0_1"/>
<dbReference type="GO" id="GO:0030127">
    <property type="term" value="C:COPII vesicle coat"/>
    <property type="evidence" value="ECO:0007669"/>
    <property type="project" value="InterPro"/>
</dbReference>
<dbReference type="PANTHER" id="PTHR11141">
    <property type="entry name" value="PROTEIN TRANSPORT PROTEIN SEC23"/>
    <property type="match status" value="1"/>
</dbReference>
<comment type="similarity">
    <text evidence="1">Belongs to the SEC23/SEC24 family. SEC23 subfamily.</text>
</comment>
<keyword evidence="1" id="KW-0333">Golgi apparatus</keyword>
<dbReference type="InterPro" id="IPR006896">
    <property type="entry name" value="Sec23/24_trunk_dom"/>
</dbReference>
<keyword evidence="1" id="KW-0963">Cytoplasm</keyword>
<reference evidence="4" key="2">
    <citation type="submission" date="2015-01" db="EMBL/GenBank/DDBJ databases">
        <title>Evolutionary Origins and Diversification of the Mycorrhizal Mutualists.</title>
        <authorList>
            <consortium name="DOE Joint Genome Institute"/>
            <consortium name="Mycorrhizal Genomics Consortium"/>
            <person name="Kohler A."/>
            <person name="Kuo A."/>
            <person name="Nagy L.G."/>
            <person name="Floudas D."/>
            <person name="Copeland A."/>
            <person name="Barry K.W."/>
            <person name="Cichocki N."/>
            <person name="Veneault-Fourrey C."/>
            <person name="LaButti K."/>
            <person name="Lindquist E.A."/>
            <person name="Lipzen A."/>
            <person name="Lundell T."/>
            <person name="Morin E."/>
            <person name="Murat C."/>
            <person name="Riley R."/>
            <person name="Ohm R."/>
            <person name="Sun H."/>
            <person name="Tunlid A."/>
            <person name="Henrissat B."/>
            <person name="Grigoriev I.V."/>
            <person name="Hibbett D.S."/>
            <person name="Martin F."/>
        </authorList>
    </citation>
    <scope>NUCLEOTIDE SEQUENCE [LARGE SCALE GENOMIC DNA]</scope>
    <source>
        <strain evidence="4">441</strain>
    </source>
</reference>
<dbReference type="Gene3D" id="3.40.50.410">
    <property type="entry name" value="von Willebrand factor, type A domain"/>
    <property type="match status" value="1"/>
</dbReference>
<evidence type="ECO:0000256" key="1">
    <source>
        <dbReference type="RuleBase" id="RU365030"/>
    </source>
</evidence>
<dbReference type="InterPro" id="IPR036465">
    <property type="entry name" value="vWFA_dom_sf"/>
</dbReference>
<evidence type="ECO:0000259" key="2">
    <source>
        <dbReference type="Pfam" id="PF04811"/>
    </source>
</evidence>
<comment type="subcellular location">
    <subcellularLocation>
        <location evidence="1">Cytoplasm</location>
    </subcellularLocation>
    <subcellularLocation>
        <location evidence="1">Cytoplasmic vesicle</location>
        <location evidence="1">COPII-coated vesicle membrane</location>
        <topology evidence="1">Peripheral membrane protein</topology>
        <orientation evidence="1">Cytoplasmic side</orientation>
    </subcellularLocation>
    <subcellularLocation>
        <location evidence="1">Endoplasmic reticulum membrane</location>
        <topology evidence="1">Peripheral membrane protein</topology>
        <orientation evidence="1">Cytoplasmic side</orientation>
    </subcellularLocation>
    <subcellularLocation>
        <location evidence="1">Golgi apparatus membrane</location>
        <topology evidence="1">Peripheral membrane protein</topology>
        <orientation evidence="1">Cytoplasmic side</orientation>
    </subcellularLocation>
</comment>
<dbReference type="GO" id="GO:0006886">
    <property type="term" value="P:intracellular protein transport"/>
    <property type="evidence" value="ECO:0007669"/>
    <property type="project" value="InterPro"/>
</dbReference>
<dbReference type="STRING" id="765257.A0A0C9ZPL0"/>
<dbReference type="GO" id="GO:0005789">
    <property type="term" value="C:endoplasmic reticulum membrane"/>
    <property type="evidence" value="ECO:0007669"/>
    <property type="project" value="UniProtKB-SubCell"/>
</dbReference>
<dbReference type="Proteomes" id="UP000054018">
    <property type="component" value="Unassembled WGS sequence"/>
</dbReference>
<dbReference type="Gene3D" id="2.60.40.1670">
    <property type="entry name" value="beta-sandwich domain of Sec23/24"/>
    <property type="match status" value="1"/>
</dbReference>
<sequence>MSDNGLTSMVTLQITPFLSHNLYSYTECSKSYVFRGGKEYASKQIQDMLGLSSPARAACRPGGVSAYRHTQVPSTQSLARRERQASLRCTGVALSVTVGLLETTYPNTGARIMLFAGGPATEGPGMVVSNELKEPIHSHRDIERDSVKHYKRAVKLYEGLAKWASNNGYIVDLFASCLDQVGLLEMKSLPNFTNSVIVLSDWFTTSNFQQSFLHIFNKDDQDFLEMGFNATFDVQVFFSFPHFV</sequence>
<dbReference type="InterPro" id="IPR037364">
    <property type="entry name" value="Sec23"/>
</dbReference>
<dbReference type="GO" id="GO:0070971">
    <property type="term" value="C:endoplasmic reticulum exit site"/>
    <property type="evidence" value="ECO:0007669"/>
    <property type="project" value="TreeGrafter"/>
</dbReference>
<evidence type="ECO:0000313" key="3">
    <source>
        <dbReference type="EMBL" id="KIK21703.1"/>
    </source>
</evidence>
<keyword evidence="1" id="KW-0931">ER-Golgi transport</keyword>
<name>A0A0C9ZPL0_9AGAM</name>
<evidence type="ECO:0000313" key="4">
    <source>
        <dbReference type="Proteomes" id="UP000054018"/>
    </source>
</evidence>
<accession>A0A0C9ZPL0</accession>
<dbReference type="OrthoDB" id="10256289at2759"/>
<keyword evidence="1" id="KW-0472">Membrane</keyword>
<keyword evidence="1" id="KW-0653">Protein transport</keyword>
<reference evidence="3 4" key="1">
    <citation type="submission" date="2014-04" db="EMBL/GenBank/DDBJ databases">
        <authorList>
            <consortium name="DOE Joint Genome Institute"/>
            <person name="Kuo A."/>
            <person name="Kohler A."/>
            <person name="Costa M.D."/>
            <person name="Nagy L.G."/>
            <person name="Floudas D."/>
            <person name="Copeland A."/>
            <person name="Barry K.W."/>
            <person name="Cichocki N."/>
            <person name="Veneault-Fourrey C."/>
            <person name="LaButti K."/>
            <person name="Lindquist E.A."/>
            <person name="Lipzen A."/>
            <person name="Lundell T."/>
            <person name="Morin E."/>
            <person name="Murat C."/>
            <person name="Sun H."/>
            <person name="Tunlid A."/>
            <person name="Henrissat B."/>
            <person name="Grigoriev I.V."/>
            <person name="Hibbett D.S."/>
            <person name="Martin F."/>
            <person name="Nordberg H.P."/>
            <person name="Cantor M.N."/>
            <person name="Hua S.X."/>
        </authorList>
    </citation>
    <scope>NUCLEOTIDE SEQUENCE [LARGE SCALE GENOMIC DNA]</scope>
    <source>
        <strain evidence="3 4">441</strain>
    </source>
</reference>
<dbReference type="PANTHER" id="PTHR11141:SF0">
    <property type="entry name" value="PROTEIN TRANSPORT PROTEIN SEC23"/>
    <property type="match status" value="1"/>
</dbReference>
<dbReference type="EMBL" id="KN833748">
    <property type="protein sequence ID" value="KIK21703.1"/>
    <property type="molecule type" value="Genomic_DNA"/>
</dbReference>
<dbReference type="GO" id="GO:0000139">
    <property type="term" value="C:Golgi membrane"/>
    <property type="evidence" value="ECO:0007669"/>
    <property type="project" value="UniProtKB-SubCell"/>
</dbReference>
<dbReference type="GO" id="GO:0090110">
    <property type="term" value="P:COPII-coated vesicle cargo loading"/>
    <property type="evidence" value="ECO:0007669"/>
    <property type="project" value="TreeGrafter"/>
</dbReference>
<comment type="function">
    <text evidence="1">Component of the coat protein complex II (COPII) which promotes the formation of transport vesicles from the endoplasmic reticulum (ER). The coat has two main functions, the physical deformation of the endoplasmic reticulum membrane into vesicles and the selection of cargo molecules.</text>
</comment>
<keyword evidence="1" id="KW-0862">Zinc</keyword>
<protein>
    <recommendedName>
        <fullName evidence="1">Protein transport protein SEC23</fullName>
    </recommendedName>
</protein>
<keyword evidence="4" id="KW-1185">Reference proteome</keyword>
<proteinExistence type="inferred from homology"/>
<feature type="domain" description="Sec23/Sec24 trunk" evidence="2">
    <location>
        <begin position="35"/>
        <end position="214"/>
    </location>
</feature>
<dbReference type="GO" id="GO:0005096">
    <property type="term" value="F:GTPase activator activity"/>
    <property type="evidence" value="ECO:0007669"/>
    <property type="project" value="TreeGrafter"/>
</dbReference>
<organism evidence="3 4">
    <name type="scientific">Pisolithus microcarpus 441</name>
    <dbReference type="NCBI Taxonomy" id="765257"/>
    <lineage>
        <taxon>Eukaryota</taxon>
        <taxon>Fungi</taxon>
        <taxon>Dikarya</taxon>
        <taxon>Basidiomycota</taxon>
        <taxon>Agaricomycotina</taxon>
        <taxon>Agaricomycetes</taxon>
        <taxon>Agaricomycetidae</taxon>
        <taxon>Boletales</taxon>
        <taxon>Sclerodermatineae</taxon>
        <taxon>Pisolithaceae</taxon>
        <taxon>Pisolithus</taxon>
    </lineage>
</organism>
<dbReference type="GO" id="GO:0046872">
    <property type="term" value="F:metal ion binding"/>
    <property type="evidence" value="ECO:0007669"/>
    <property type="project" value="UniProtKB-KW"/>
</dbReference>
<keyword evidence="1" id="KW-0813">Transport</keyword>
<dbReference type="SUPFAM" id="SSF53300">
    <property type="entry name" value="vWA-like"/>
    <property type="match status" value="1"/>
</dbReference>
<keyword evidence="1" id="KW-0479">Metal-binding</keyword>
<dbReference type="Pfam" id="PF04811">
    <property type="entry name" value="Sec23_trunk"/>
    <property type="match status" value="1"/>
</dbReference>
<dbReference type="AlphaFoldDB" id="A0A0C9ZPL0"/>
<keyword evidence="1" id="KW-0256">Endoplasmic reticulum</keyword>